<dbReference type="VEuPathDB" id="FungiDB:JI435_417230"/>
<feature type="compositionally biased region" description="Pro residues" evidence="1">
    <location>
        <begin position="1"/>
        <end position="11"/>
    </location>
</feature>
<accession>A0A7U2FAQ5</accession>
<protein>
    <submittedName>
        <fullName evidence="2">Uncharacterized protein</fullName>
    </submittedName>
</protein>
<organism evidence="2 3">
    <name type="scientific">Phaeosphaeria nodorum (strain SN15 / ATCC MYA-4574 / FGSC 10173)</name>
    <name type="common">Glume blotch fungus</name>
    <name type="synonym">Parastagonospora nodorum</name>
    <dbReference type="NCBI Taxonomy" id="321614"/>
    <lineage>
        <taxon>Eukaryota</taxon>
        <taxon>Fungi</taxon>
        <taxon>Dikarya</taxon>
        <taxon>Ascomycota</taxon>
        <taxon>Pezizomycotina</taxon>
        <taxon>Dothideomycetes</taxon>
        <taxon>Pleosporomycetidae</taxon>
        <taxon>Pleosporales</taxon>
        <taxon>Pleosporineae</taxon>
        <taxon>Phaeosphaeriaceae</taxon>
        <taxon>Parastagonospora</taxon>
    </lineage>
</organism>
<evidence type="ECO:0000313" key="3">
    <source>
        <dbReference type="Proteomes" id="UP000663193"/>
    </source>
</evidence>
<gene>
    <name evidence="2" type="ORF">JI435_417230</name>
</gene>
<keyword evidence="3" id="KW-1185">Reference proteome</keyword>
<feature type="compositionally biased region" description="Low complexity" evidence="1">
    <location>
        <begin position="16"/>
        <end position="29"/>
    </location>
</feature>
<proteinExistence type="predicted"/>
<evidence type="ECO:0000313" key="2">
    <source>
        <dbReference type="EMBL" id="QRD01823.1"/>
    </source>
</evidence>
<evidence type="ECO:0000256" key="1">
    <source>
        <dbReference type="SAM" id="MobiDB-lite"/>
    </source>
</evidence>
<dbReference type="AlphaFoldDB" id="A0A7U2FAQ5"/>
<name>A0A7U2FAQ5_PHANO</name>
<dbReference type="EMBL" id="CP069035">
    <property type="protein sequence ID" value="QRD01823.1"/>
    <property type="molecule type" value="Genomic_DNA"/>
</dbReference>
<reference evidence="3" key="1">
    <citation type="journal article" date="2021" name="BMC Genomics">
        <title>Chromosome-level genome assembly and manually-curated proteome of model necrotroph Parastagonospora nodorum Sn15 reveals a genome-wide trove of candidate effector homologs, and redundancy of virulence-related functions within an accessory chromosome.</title>
        <authorList>
            <person name="Bertazzoni S."/>
            <person name="Jones D.A.B."/>
            <person name="Phan H.T."/>
            <person name="Tan K.-C."/>
            <person name="Hane J.K."/>
        </authorList>
    </citation>
    <scope>NUCLEOTIDE SEQUENCE [LARGE SCALE GENOMIC DNA]</scope>
    <source>
        <strain evidence="3">SN15 / ATCC MYA-4574 / FGSC 10173)</strain>
    </source>
</reference>
<dbReference type="Proteomes" id="UP000663193">
    <property type="component" value="Chromosome 13"/>
</dbReference>
<feature type="region of interest" description="Disordered" evidence="1">
    <location>
        <begin position="1"/>
        <end position="35"/>
    </location>
</feature>
<sequence length="73" mass="8327">MSPATPAPPYRPFTFQSASEAQSRRSASRLFRGNHNTSKQVHKILATMKHVRFTAMPSVMCLIHRRDILLSME</sequence>